<dbReference type="PANTHER" id="PTHR38767">
    <property type="entry name" value="DNA POLYMERASE III SUBUNIT CHI"/>
    <property type="match status" value="1"/>
</dbReference>
<reference evidence="1 2" key="1">
    <citation type="submission" date="2016-10" db="EMBL/GenBank/DDBJ databases">
        <authorList>
            <person name="de Groot N.N."/>
        </authorList>
    </citation>
    <scope>NUCLEOTIDE SEQUENCE [LARGE SCALE GENOMIC DNA]</scope>
    <source>
        <strain evidence="1 2">DSM 29619</strain>
    </source>
</reference>
<name>A0A1I1LSS7_9RHOB</name>
<proteinExistence type="predicted"/>
<dbReference type="AlphaFoldDB" id="A0A1I1LSS7"/>
<dbReference type="GO" id="GO:0003887">
    <property type="term" value="F:DNA-directed DNA polymerase activity"/>
    <property type="evidence" value="ECO:0007669"/>
    <property type="project" value="InterPro"/>
</dbReference>
<gene>
    <name evidence="1" type="ORF">SAMN05421762_2020</name>
</gene>
<sequence length="156" mass="17189">MGEAYFYHLTQGPLEQTLPILLSRSLDAGWRVAVRGSDPGRLDWLDQKLWLGAEESFLPHGQAGGDHDALQPILLTQGEAANDPQCLMAVDGAQVTPEEVASLERVCILFDGNDYEAVDRARQQWRDLTGAGCGAKYWSEETGRWQMKSESPAKSA</sequence>
<organism evidence="1 2">
    <name type="scientific">Pseudooceanicola nitratireducens</name>
    <dbReference type="NCBI Taxonomy" id="517719"/>
    <lineage>
        <taxon>Bacteria</taxon>
        <taxon>Pseudomonadati</taxon>
        <taxon>Pseudomonadota</taxon>
        <taxon>Alphaproteobacteria</taxon>
        <taxon>Rhodobacterales</taxon>
        <taxon>Paracoccaceae</taxon>
        <taxon>Pseudooceanicola</taxon>
    </lineage>
</organism>
<dbReference type="InterPro" id="IPR036768">
    <property type="entry name" value="PolIII_chi_sf"/>
</dbReference>
<dbReference type="STRING" id="517719.SAMN05421762_2020"/>
<dbReference type="InterPro" id="IPR007459">
    <property type="entry name" value="DNA_pol3_chi"/>
</dbReference>
<keyword evidence="2" id="KW-1185">Reference proteome</keyword>
<dbReference type="GO" id="GO:0003677">
    <property type="term" value="F:DNA binding"/>
    <property type="evidence" value="ECO:0007669"/>
    <property type="project" value="InterPro"/>
</dbReference>
<dbReference type="GO" id="GO:0006260">
    <property type="term" value="P:DNA replication"/>
    <property type="evidence" value="ECO:0007669"/>
    <property type="project" value="InterPro"/>
</dbReference>
<dbReference type="RefSeq" id="WP_093454003.1">
    <property type="nucleotide sequence ID" value="NZ_FNZG01000004.1"/>
</dbReference>
<dbReference type="Gene3D" id="3.40.50.10110">
    <property type="entry name" value="DNA polymerase III subunit chi"/>
    <property type="match status" value="1"/>
</dbReference>
<dbReference type="OrthoDB" id="9795973at2"/>
<protein>
    <submittedName>
        <fullName evidence="1">DNA polymerase III, chi subunit</fullName>
    </submittedName>
</protein>
<evidence type="ECO:0000313" key="1">
    <source>
        <dbReference type="EMBL" id="SFC74008.1"/>
    </source>
</evidence>
<dbReference type="GO" id="GO:0032298">
    <property type="term" value="P:positive regulation of DNA-templated DNA replication initiation"/>
    <property type="evidence" value="ECO:0007669"/>
    <property type="project" value="TreeGrafter"/>
</dbReference>
<dbReference type="Pfam" id="PF04364">
    <property type="entry name" value="DNA_pol3_chi"/>
    <property type="match status" value="1"/>
</dbReference>
<accession>A0A1I1LSS7</accession>
<dbReference type="Proteomes" id="UP000231644">
    <property type="component" value="Unassembled WGS sequence"/>
</dbReference>
<dbReference type="SUPFAM" id="SSF102400">
    <property type="entry name" value="DNA polymerase III chi subunit"/>
    <property type="match status" value="1"/>
</dbReference>
<evidence type="ECO:0000313" key="2">
    <source>
        <dbReference type="Proteomes" id="UP000231644"/>
    </source>
</evidence>
<dbReference type="NCBIfam" id="NF004347">
    <property type="entry name" value="PRK05728.1-4"/>
    <property type="match status" value="1"/>
</dbReference>
<dbReference type="EMBL" id="FOLX01000001">
    <property type="protein sequence ID" value="SFC74008.1"/>
    <property type="molecule type" value="Genomic_DNA"/>
</dbReference>
<dbReference type="PANTHER" id="PTHR38767:SF1">
    <property type="entry name" value="DNA POLYMERASE III SUBUNIT CHI"/>
    <property type="match status" value="1"/>
</dbReference>